<comment type="caution">
    <text evidence="8">The sequence shown here is derived from an EMBL/GenBank/DDBJ whole genome shotgun (WGS) entry which is preliminary data.</text>
</comment>
<accession>A0A5J5DDY6</accession>
<dbReference type="EMBL" id="VOFY01000006">
    <property type="protein sequence ID" value="KAA8591515.1"/>
    <property type="molecule type" value="Genomic_DNA"/>
</dbReference>
<organism evidence="8 9">
    <name type="scientific">Etheostoma spectabile</name>
    <name type="common">orangethroat darter</name>
    <dbReference type="NCBI Taxonomy" id="54343"/>
    <lineage>
        <taxon>Eukaryota</taxon>
        <taxon>Metazoa</taxon>
        <taxon>Chordata</taxon>
        <taxon>Craniata</taxon>
        <taxon>Vertebrata</taxon>
        <taxon>Euteleostomi</taxon>
        <taxon>Actinopterygii</taxon>
        <taxon>Neopterygii</taxon>
        <taxon>Teleostei</taxon>
        <taxon>Neoteleostei</taxon>
        <taxon>Acanthomorphata</taxon>
        <taxon>Eupercaria</taxon>
        <taxon>Perciformes</taxon>
        <taxon>Percoidei</taxon>
        <taxon>Percidae</taxon>
        <taxon>Etheostomatinae</taxon>
        <taxon>Etheostoma</taxon>
    </lineage>
</organism>
<keyword evidence="9" id="KW-1185">Reference proteome</keyword>
<feature type="transmembrane region" description="Helical" evidence="7">
    <location>
        <begin position="113"/>
        <end position="136"/>
    </location>
</feature>
<evidence type="ECO:0000256" key="5">
    <source>
        <dbReference type="ARBA" id="ARBA00023136"/>
    </source>
</evidence>
<dbReference type="GO" id="GO:0016020">
    <property type="term" value="C:membrane"/>
    <property type="evidence" value="ECO:0007669"/>
    <property type="project" value="UniProtKB-SubCell"/>
</dbReference>
<evidence type="ECO:0000313" key="9">
    <source>
        <dbReference type="Proteomes" id="UP000327493"/>
    </source>
</evidence>
<evidence type="ECO:0000313" key="8">
    <source>
        <dbReference type="EMBL" id="KAA8591515.1"/>
    </source>
</evidence>
<evidence type="ECO:0000256" key="6">
    <source>
        <dbReference type="SAM" id="MobiDB-lite"/>
    </source>
</evidence>
<evidence type="ECO:0000256" key="3">
    <source>
        <dbReference type="ARBA" id="ARBA00022692"/>
    </source>
</evidence>
<dbReference type="Pfam" id="PF04505">
    <property type="entry name" value="CD225"/>
    <property type="match status" value="1"/>
</dbReference>
<feature type="transmembrane region" description="Helical" evidence="7">
    <location>
        <begin position="157"/>
        <end position="178"/>
    </location>
</feature>
<feature type="compositionally biased region" description="Pro residues" evidence="6">
    <location>
        <begin position="25"/>
        <end position="39"/>
    </location>
</feature>
<feature type="compositionally biased region" description="Low complexity" evidence="6">
    <location>
        <begin position="40"/>
        <end position="52"/>
    </location>
</feature>
<keyword evidence="4 7" id="KW-1133">Transmembrane helix</keyword>
<feature type="region of interest" description="Disordered" evidence="6">
    <location>
        <begin position="1"/>
        <end position="85"/>
    </location>
</feature>
<comment type="similarity">
    <text evidence="2">Belongs to the CD225/Dispanin family.</text>
</comment>
<comment type="subcellular location">
    <subcellularLocation>
        <location evidence="1">Membrane</location>
    </subcellularLocation>
</comment>
<keyword evidence="5 7" id="KW-0472">Membrane</keyword>
<reference evidence="8 9" key="1">
    <citation type="submission" date="2019-08" db="EMBL/GenBank/DDBJ databases">
        <title>A chromosome-level genome assembly, high-density linkage maps, and genome scans reveal the genomic architecture of hybrid incompatibilities underlying speciation via character displacement in darters (Percidae: Etheostominae).</title>
        <authorList>
            <person name="Moran R.L."/>
            <person name="Catchen J.M."/>
            <person name="Fuller R.C."/>
        </authorList>
    </citation>
    <scope>NUCLEOTIDE SEQUENCE [LARGE SCALE GENOMIC DNA]</scope>
    <source>
        <strain evidence="8">EspeVRDwgs_2016</strain>
        <tissue evidence="8">Muscle</tissue>
    </source>
</reference>
<dbReference type="Proteomes" id="UP000327493">
    <property type="component" value="Chromosome 6"/>
</dbReference>
<dbReference type="InterPro" id="IPR007593">
    <property type="entry name" value="CD225/Dispanin_fam"/>
</dbReference>
<dbReference type="PANTHER" id="PTHR14948">
    <property type="entry name" value="NG5"/>
    <property type="match status" value="1"/>
</dbReference>
<dbReference type="AlphaFoldDB" id="A0A5J5DDY6"/>
<proteinExistence type="inferred from homology"/>
<evidence type="ECO:0000256" key="1">
    <source>
        <dbReference type="ARBA" id="ARBA00004370"/>
    </source>
</evidence>
<sequence length="556" mass="60585">MDPSKSSAPPAGWAGSGEKTSMGHAPPPPYQDQPYPGNPQPGLAYPQQQQGYAPPPQYGGAGYGQQPYPGQQFPGQQFPGQQFPGQQATVTVQPTVFVTRGPLLNPVNDYLCYSIFTMLCCCFPLGIAALIYSISARESNHIGDQLGAERSSRMARTLNHVGLGLGIGVLILSIVYVIQSVSEEAAIKAKTRKHCWNWLVRPDGVRALPSYNSHLKSGPHSLPQRRQRILPTVCCLTVSIQTSLLPNTAQFSLFRALTEAVAQSSPGSSVSLAGLSADDYQEIERHDQTVRLIRVGGRLRRSDQLESDSIHPVVLNHRQKVTQLIIQDQSALLQSRGLNTGLCMAAWISCPGSQHRLSMQEALLVILGNALRRGGRRGIAKVESKQWELTERTGELWQKDGWTERRRRGRQRCKDNGQRRTKPQIKYGANLEVLSGVGPPALLSLLGTVDGLDGVQHQILQLQTFHQGVKQDCNKAGTEVVTRFVLLGDGEGAGSAEHHQVQQRVSAQPVSTVDAGTRRLSAGIQSRNHFVVSVGMGDHLVERKPFGGGLRLLSSK</sequence>
<protein>
    <submittedName>
        <fullName evidence="8">Uncharacterized protein</fullName>
    </submittedName>
</protein>
<keyword evidence="3 7" id="KW-0812">Transmembrane</keyword>
<evidence type="ECO:0000256" key="7">
    <source>
        <dbReference type="SAM" id="Phobius"/>
    </source>
</evidence>
<name>A0A5J5DDY6_9PERO</name>
<evidence type="ECO:0000256" key="2">
    <source>
        <dbReference type="ARBA" id="ARBA00006843"/>
    </source>
</evidence>
<evidence type="ECO:0000256" key="4">
    <source>
        <dbReference type="ARBA" id="ARBA00022989"/>
    </source>
</evidence>
<feature type="compositionally biased region" description="Low complexity" evidence="6">
    <location>
        <begin position="64"/>
        <end position="85"/>
    </location>
</feature>
<gene>
    <name evidence="8" type="ORF">FQN60_016889</name>
</gene>
<dbReference type="PANTHER" id="PTHR14948:SF46">
    <property type="entry name" value="DISPANIN SUBFAMILY A MEMBER 2B-LIKE-RELATED"/>
    <property type="match status" value="1"/>
</dbReference>
<dbReference type="InterPro" id="IPR051423">
    <property type="entry name" value="CD225/Dispanin"/>
</dbReference>